<keyword evidence="2" id="KW-1185">Reference proteome</keyword>
<accession>A0A2Z5G191</accession>
<dbReference type="KEGG" id="abas:ACPOL_3110"/>
<protein>
    <submittedName>
        <fullName evidence="1">Uncharacterized protein</fullName>
    </submittedName>
</protein>
<sequence length="49" mass="5644">MSPRHEASIHPPSSQPVLMADSIRWQQTNADLRAVWVTKDSYGNHPQFR</sequence>
<reference evidence="1 2" key="1">
    <citation type="journal article" date="2018" name="Front. Microbiol.">
        <title>Hydrolytic Capabilities as a Key to Environmental Success: Chitinolytic and Cellulolytic Acidobacteria From Acidic Sub-arctic Soils and Boreal Peatlands.</title>
        <authorList>
            <person name="Belova S.E."/>
            <person name="Ravin N.V."/>
            <person name="Pankratov T.A."/>
            <person name="Rakitin A.L."/>
            <person name="Ivanova A.A."/>
            <person name="Beletsky A.V."/>
            <person name="Mardanov A.V."/>
            <person name="Sinninghe Damste J.S."/>
            <person name="Dedysh S.N."/>
        </authorList>
    </citation>
    <scope>NUCLEOTIDE SEQUENCE [LARGE SCALE GENOMIC DNA]</scope>
    <source>
        <strain evidence="1 2">SBC82</strain>
    </source>
</reference>
<proteinExistence type="predicted"/>
<dbReference type="AlphaFoldDB" id="A0A2Z5G191"/>
<gene>
    <name evidence="1" type="ORF">ACPOL_3110</name>
</gene>
<dbReference type="Proteomes" id="UP000253606">
    <property type="component" value="Chromosome"/>
</dbReference>
<evidence type="ECO:0000313" key="1">
    <source>
        <dbReference type="EMBL" id="AXC12405.1"/>
    </source>
</evidence>
<dbReference type="EMBL" id="CP030840">
    <property type="protein sequence ID" value="AXC12405.1"/>
    <property type="molecule type" value="Genomic_DNA"/>
</dbReference>
<name>A0A2Z5G191_9BACT</name>
<organism evidence="1 2">
    <name type="scientific">Acidisarcina polymorpha</name>
    <dbReference type="NCBI Taxonomy" id="2211140"/>
    <lineage>
        <taxon>Bacteria</taxon>
        <taxon>Pseudomonadati</taxon>
        <taxon>Acidobacteriota</taxon>
        <taxon>Terriglobia</taxon>
        <taxon>Terriglobales</taxon>
        <taxon>Acidobacteriaceae</taxon>
        <taxon>Acidisarcina</taxon>
    </lineage>
</organism>
<evidence type="ECO:0000313" key="2">
    <source>
        <dbReference type="Proteomes" id="UP000253606"/>
    </source>
</evidence>